<accession>X1GJ81</accession>
<proteinExistence type="predicted"/>
<dbReference type="EMBL" id="BARU01017234">
    <property type="protein sequence ID" value="GAH57951.1"/>
    <property type="molecule type" value="Genomic_DNA"/>
</dbReference>
<feature type="non-terminal residue" evidence="2">
    <location>
        <position position="1"/>
    </location>
</feature>
<dbReference type="InterPro" id="IPR007069">
    <property type="entry name" value="Transposase_32"/>
</dbReference>
<protein>
    <recommendedName>
        <fullName evidence="1">Transposase IS801/IS1294 domain-containing protein</fullName>
    </recommendedName>
</protein>
<dbReference type="AlphaFoldDB" id="X1GJ81"/>
<name>X1GJ81_9ZZZZ</name>
<evidence type="ECO:0000313" key="2">
    <source>
        <dbReference type="EMBL" id="GAH57951.1"/>
    </source>
</evidence>
<evidence type="ECO:0000259" key="1">
    <source>
        <dbReference type="Pfam" id="PF04986"/>
    </source>
</evidence>
<reference evidence="2" key="1">
    <citation type="journal article" date="2014" name="Front. Microbiol.">
        <title>High frequency of phylogenetically diverse reductive dehalogenase-homologous genes in deep subseafloor sedimentary metagenomes.</title>
        <authorList>
            <person name="Kawai M."/>
            <person name="Futagami T."/>
            <person name="Toyoda A."/>
            <person name="Takaki Y."/>
            <person name="Nishi S."/>
            <person name="Hori S."/>
            <person name="Arai W."/>
            <person name="Tsubouchi T."/>
            <person name="Morono Y."/>
            <person name="Uchiyama I."/>
            <person name="Ito T."/>
            <person name="Fujiyama A."/>
            <person name="Inagaki F."/>
            <person name="Takami H."/>
        </authorList>
    </citation>
    <scope>NUCLEOTIDE SEQUENCE</scope>
    <source>
        <strain evidence="2">Expedition CK06-06</strain>
    </source>
</reference>
<dbReference type="GO" id="GO:0006313">
    <property type="term" value="P:DNA transposition"/>
    <property type="evidence" value="ECO:0007669"/>
    <property type="project" value="InterPro"/>
</dbReference>
<dbReference type="PANTHER" id="PTHR37023">
    <property type="entry name" value="TRANSPOSASE"/>
    <property type="match status" value="1"/>
</dbReference>
<dbReference type="PANTHER" id="PTHR37023:SF1">
    <property type="entry name" value="ISSOD25 TRANSPOSASE TNPA_ISSOD25"/>
    <property type="match status" value="1"/>
</dbReference>
<sequence>LYPINKLSIDFRSMMMKRLKKQLKENDQLPEYQPVIDKAWAKEWVVFSEPSFADSDRVIKYLGQYTHRVAITNNRIRNIDTKNVNFNYKDYRDNAKLKLTTLTGIEFLRRFSMHILPKGFVKIRYYGMLSNRFCKQTAMYRKTKQDRSKETVQQRIERLTGFDVYQCPYCKKGHMHTIEVLPRIRSPGNFLQPKQRTAKV</sequence>
<dbReference type="GO" id="GO:0004803">
    <property type="term" value="F:transposase activity"/>
    <property type="evidence" value="ECO:0007669"/>
    <property type="project" value="InterPro"/>
</dbReference>
<gene>
    <name evidence="2" type="ORF">S03H2_28603</name>
</gene>
<comment type="caution">
    <text evidence="2">The sequence shown here is derived from an EMBL/GenBank/DDBJ whole genome shotgun (WGS) entry which is preliminary data.</text>
</comment>
<dbReference type="GO" id="GO:0003677">
    <property type="term" value="F:DNA binding"/>
    <property type="evidence" value="ECO:0007669"/>
    <property type="project" value="InterPro"/>
</dbReference>
<organism evidence="2">
    <name type="scientific">marine sediment metagenome</name>
    <dbReference type="NCBI Taxonomy" id="412755"/>
    <lineage>
        <taxon>unclassified sequences</taxon>
        <taxon>metagenomes</taxon>
        <taxon>ecological metagenomes</taxon>
    </lineage>
</organism>
<feature type="domain" description="Transposase IS801/IS1294" evidence="1">
    <location>
        <begin position="2"/>
        <end position="135"/>
    </location>
</feature>
<dbReference type="Pfam" id="PF04986">
    <property type="entry name" value="Y2_Tnp"/>
    <property type="match status" value="1"/>
</dbReference>